<dbReference type="InterPro" id="IPR018642">
    <property type="entry name" value="DUF2066"/>
</dbReference>
<evidence type="ECO:0000313" key="3">
    <source>
        <dbReference type="EMBL" id="ASJ96917.1"/>
    </source>
</evidence>
<accession>A0AAC9U0E6</accession>
<keyword evidence="2" id="KW-0732">Signal</keyword>
<dbReference type="EMBL" id="CP022272">
    <property type="protein sequence ID" value="ASJ96917.1"/>
    <property type="molecule type" value="Genomic_DNA"/>
</dbReference>
<evidence type="ECO:0000313" key="4">
    <source>
        <dbReference type="Proteomes" id="UP000198233"/>
    </source>
</evidence>
<name>A0AAC9U0E6_9GAMM</name>
<dbReference type="RefSeq" id="WP_088904721.1">
    <property type="nucleotide sequence ID" value="NZ_CP022272.1"/>
</dbReference>
<feature type="signal peptide" evidence="2">
    <location>
        <begin position="1"/>
        <end position="23"/>
    </location>
</feature>
<evidence type="ECO:0000256" key="2">
    <source>
        <dbReference type="SAM" id="SignalP"/>
    </source>
</evidence>
<sequence>MFKSLISVVIFALVCASSLKASAVEVAELDKSAVKVADRSQQEKNQALKQAMQDVVLKNTGNREALDAPLVQQAIAEPTAYIRQFGYQEREGQQYLQASFDHTKIINLLRQAQLPVWGKQRPLTLLWLAQENDGQRELLNDSSLSENRASIADFSQARGLPMMLPIMDLDDSMAISVNDVRGMFADQVAKASQRYHSDYFAMVSLDSTPDGQFSYNLTLYPASSEQPLFNPLVTQTAQVADVDAALSAIFEAISQYYVERYAIADSGEANTTQVTFIDITDRQQLLDIESYLRQLSAVKSVSLTRLQGITAEFSLQLFGSEEDLYRLISLEPRIHSQDKLNAEPMLDPLSSSQTPPQEYIWQGR</sequence>
<organism evidence="3 4">
    <name type="scientific">Shewanella marisflavi</name>
    <dbReference type="NCBI Taxonomy" id="260364"/>
    <lineage>
        <taxon>Bacteria</taxon>
        <taxon>Pseudomonadati</taxon>
        <taxon>Pseudomonadota</taxon>
        <taxon>Gammaproteobacteria</taxon>
        <taxon>Alteromonadales</taxon>
        <taxon>Shewanellaceae</taxon>
        <taxon>Shewanella</taxon>
    </lineage>
</organism>
<dbReference type="Pfam" id="PF09839">
    <property type="entry name" value="DUF2066"/>
    <property type="match status" value="1"/>
</dbReference>
<feature type="region of interest" description="Disordered" evidence="1">
    <location>
        <begin position="343"/>
        <end position="364"/>
    </location>
</feature>
<reference evidence="3 4" key="1">
    <citation type="submission" date="2017-06" db="EMBL/GenBank/DDBJ databases">
        <title>Complete genome sequence of Shewanella marisflavi EP1 associated with anaerobic 2,4-dinitrotoluene reduction and salt tolerance.</title>
        <authorList>
            <person name="Huang J."/>
        </authorList>
    </citation>
    <scope>NUCLEOTIDE SEQUENCE [LARGE SCALE GENOMIC DNA]</scope>
    <source>
        <strain evidence="3 4">EP1</strain>
    </source>
</reference>
<dbReference type="Proteomes" id="UP000198233">
    <property type="component" value="Chromosome"/>
</dbReference>
<gene>
    <name evidence="3" type="ORF">CFF01_10175</name>
</gene>
<evidence type="ECO:0000256" key="1">
    <source>
        <dbReference type="SAM" id="MobiDB-lite"/>
    </source>
</evidence>
<dbReference type="KEGG" id="smav:CFF01_10175"/>
<evidence type="ECO:0008006" key="5">
    <source>
        <dbReference type="Google" id="ProtNLM"/>
    </source>
</evidence>
<dbReference type="AlphaFoldDB" id="A0AAC9U0E6"/>
<protein>
    <recommendedName>
        <fullName evidence="5">DUF2066 domain-containing protein</fullName>
    </recommendedName>
</protein>
<feature type="chain" id="PRO_5042275201" description="DUF2066 domain-containing protein" evidence="2">
    <location>
        <begin position="24"/>
        <end position="364"/>
    </location>
</feature>
<proteinExistence type="predicted"/>